<keyword evidence="2" id="KW-1185">Reference proteome</keyword>
<dbReference type="EMBL" id="JAEDAK010000008">
    <property type="protein sequence ID" value="MBH9577723.1"/>
    <property type="molecule type" value="Genomic_DNA"/>
</dbReference>
<proteinExistence type="predicted"/>
<name>A0A931J4N8_9BURK</name>
<dbReference type="AlphaFoldDB" id="A0A931J4N8"/>
<evidence type="ECO:0000313" key="1">
    <source>
        <dbReference type="EMBL" id="MBH9577723.1"/>
    </source>
</evidence>
<gene>
    <name evidence="1" type="ORF">I7X39_12505</name>
</gene>
<comment type="caution">
    <text evidence="1">The sequence shown here is derived from an EMBL/GenBank/DDBJ whole genome shotgun (WGS) entry which is preliminary data.</text>
</comment>
<organism evidence="1 2">
    <name type="scientific">Inhella proteolytica</name>
    <dbReference type="NCBI Taxonomy" id="2795029"/>
    <lineage>
        <taxon>Bacteria</taxon>
        <taxon>Pseudomonadati</taxon>
        <taxon>Pseudomonadota</taxon>
        <taxon>Betaproteobacteria</taxon>
        <taxon>Burkholderiales</taxon>
        <taxon>Sphaerotilaceae</taxon>
        <taxon>Inhella</taxon>
    </lineage>
</organism>
<evidence type="ECO:0000313" key="2">
    <source>
        <dbReference type="Proteomes" id="UP000613266"/>
    </source>
</evidence>
<dbReference type="RefSeq" id="WP_198111499.1">
    <property type="nucleotide sequence ID" value="NZ_JAEDAK010000008.1"/>
</dbReference>
<reference evidence="1" key="1">
    <citation type="submission" date="2020-12" db="EMBL/GenBank/DDBJ databases">
        <title>The genome sequence of Inhella sp. 1Y17.</title>
        <authorList>
            <person name="Liu Y."/>
        </authorList>
    </citation>
    <scope>NUCLEOTIDE SEQUENCE</scope>
    <source>
        <strain evidence="1">1Y17</strain>
    </source>
</reference>
<accession>A0A931J4N8</accession>
<protein>
    <submittedName>
        <fullName evidence="1">Uncharacterized protein</fullName>
    </submittedName>
</protein>
<dbReference type="Proteomes" id="UP000613266">
    <property type="component" value="Unassembled WGS sequence"/>
</dbReference>
<sequence length="72" mass="7158">MRAVFGVGMMLVVLAVGLVLVKQQTKVLVPAPAPGATAASAAPPAQALPQAVGKQVEGLLQQGAERASEATP</sequence>